<dbReference type="InterPro" id="IPR044788">
    <property type="entry name" value="X8_dom_prot"/>
</dbReference>
<organism evidence="10 11">
    <name type="scientific">Eruca vesicaria subsp. sativa</name>
    <name type="common">Garden rocket</name>
    <name type="synonym">Eruca sativa</name>
    <dbReference type="NCBI Taxonomy" id="29727"/>
    <lineage>
        <taxon>Eukaryota</taxon>
        <taxon>Viridiplantae</taxon>
        <taxon>Streptophyta</taxon>
        <taxon>Embryophyta</taxon>
        <taxon>Tracheophyta</taxon>
        <taxon>Spermatophyta</taxon>
        <taxon>Magnoliopsida</taxon>
        <taxon>eudicotyledons</taxon>
        <taxon>Gunneridae</taxon>
        <taxon>Pentapetalae</taxon>
        <taxon>rosids</taxon>
        <taxon>malvids</taxon>
        <taxon>Brassicales</taxon>
        <taxon>Brassicaceae</taxon>
        <taxon>Brassiceae</taxon>
        <taxon>Eruca</taxon>
    </lineage>
</organism>
<accession>A0ABC8JFE7</accession>
<evidence type="ECO:0000256" key="2">
    <source>
        <dbReference type="ARBA" id="ARBA00022475"/>
    </source>
</evidence>
<comment type="subcellular location">
    <subcellularLocation>
        <location evidence="1">Cell membrane</location>
        <topology evidence="1">Lipid-anchor</topology>
        <topology evidence="1">GPI-anchor</topology>
    </subcellularLocation>
</comment>
<evidence type="ECO:0000313" key="11">
    <source>
        <dbReference type="Proteomes" id="UP001642260"/>
    </source>
</evidence>
<dbReference type="InterPro" id="IPR012946">
    <property type="entry name" value="X8"/>
</dbReference>
<keyword evidence="7" id="KW-0325">Glycoprotein</keyword>
<keyword evidence="4" id="KW-0732">Signal</keyword>
<dbReference type="Gene3D" id="1.20.58.1040">
    <property type="match status" value="2"/>
</dbReference>
<keyword evidence="3" id="KW-0336">GPI-anchor</keyword>
<dbReference type="Proteomes" id="UP001642260">
    <property type="component" value="Unassembled WGS sequence"/>
</dbReference>
<evidence type="ECO:0000256" key="7">
    <source>
        <dbReference type="ARBA" id="ARBA00023180"/>
    </source>
</evidence>
<dbReference type="PANTHER" id="PTHR31044">
    <property type="entry name" value="BETA-1,3 GLUCANASE"/>
    <property type="match status" value="1"/>
</dbReference>
<evidence type="ECO:0000256" key="4">
    <source>
        <dbReference type="ARBA" id="ARBA00022729"/>
    </source>
</evidence>
<dbReference type="FunFam" id="1.20.58.1040:FF:000001">
    <property type="entry name" value="Glucan endo-1,3-beta-glucosidase 4"/>
    <property type="match status" value="1"/>
</dbReference>
<sequence>MSDQVVQEALGWACHQSEAYCSRIQLGQNCYSPNTLRDHASVVFNTYYQHNKNQAGSCDFHGAAVFTHTDPTKSGGPWCVANPKMSDQVVQEALGWACHQSEAYCSRIQLGQNCYSPNTLRDHASVVFNTYYQHNKNQAGSCDFHGAAVFTHTDPSKKLFLSHVVY</sequence>
<dbReference type="GO" id="GO:0009506">
    <property type="term" value="C:plasmodesma"/>
    <property type="evidence" value="ECO:0007669"/>
    <property type="project" value="UniProtKB-ARBA"/>
</dbReference>
<keyword evidence="2" id="KW-1003">Cell membrane</keyword>
<dbReference type="GO" id="GO:0098552">
    <property type="term" value="C:side of membrane"/>
    <property type="evidence" value="ECO:0007669"/>
    <property type="project" value="UniProtKB-KW"/>
</dbReference>
<evidence type="ECO:0000256" key="3">
    <source>
        <dbReference type="ARBA" id="ARBA00022622"/>
    </source>
</evidence>
<keyword evidence="5" id="KW-0472">Membrane</keyword>
<reference evidence="10 11" key="1">
    <citation type="submission" date="2022-03" db="EMBL/GenBank/DDBJ databases">
        <authorList>
            <person name="Macdonald S."/>
            <person name="Ahmed S."/>
            <person name="Newling K."/>
        </authorList>
    </citation>
    <scope>NUCLEOTIDE SEQUENCE [LARGE SCALE GENOMIC DNA]</scope>
</reference>
<gene>
    <name evidence="10" type="ORF">ERUC_LOCUS7920</name>
</gene>
<dbReference type="EMBL" id="CAKOAT010085488">
    <property type="protein sequence ID" value="CAH8317327.1"/>
    <property type="molecule type" value="Genomic_DNA"/>
</dbReference>
<dbReference type="SMART" id="SM00768">
    <property type="entry name" value="X8"/>
    <property type="match status" value="2"/>
</dbReference>
<feature type="domain" description="X8" evidence="9">
    <location>
        <begin position="77"/>
        <end position="160"/>
    </location>
</feature>
<dbReference type="AlphaFoldDB" id="A0ABC8JFE7"/>
<evidence type="ECO:0000259" key="9">
    <source>
        <dbReference type="SMART" id="SM00768"/>
    </source>
</evidence>
<evidence type="ECO:0000313" key="10">
    <source>
        <dbReference type="EMBL" id="CAH8317327.1"/>
    </source>
</evidence>
<dbReference type="Pfam" id="PF07983">
    <property type="entry name" value="X8"/>
    <property type="match status" value="2"/>
</dbReference>
<dbReference type="PANTHER" id="PTHR31044:SF55">
    <property type="entry name" value="CARBOHYDRATE-BINDING X8 DOMAIN SUPERFAMILY PROTEIN"/>
    <property type="match status" value="1"/>
</dbReference>
<proteinExistence type="predicted"/>
<feature type="domain" description="X8" evidence="9">
    <location>
        <begin position="2"/>
        <end position="75"/>
    </location>
</feature>
<evidence type="ECO:0000256" key="1">
    <source>
        <dbReference type="ARBA" id="ARBA00004609"/>
    </source>
</evidence>
<keyword evidence="8" id="KW-0449">Lipoprotein</keyword>
<keyword evidence="6" id="KW-1015">Disulfide bond</keyword>
<evidence type="ECO:0000256" key="6">
    <source>
        <dbReference type="ARBA" id="ARBA00023157"/>
    </source>
</evidence>
<name>A0ABC8JFE7_ERUVS</name>
<evidence type="ECO:0000256" key="8">
    <source>
        <dbReference type="ARBA" id="ARBA00023288"/>
    </source>
</evidence>
<comment type="caution">
    <text evidence="10">The sequence shown here is derived from an EMBL/GenBank/DDBJ whole genome shotgun (WGS) entry which is preliminary data.</text>
</comment>
<dbReference type="GO" id="GO:0005886">
    <property type="term" value="C:plasma membrane"/>
    <property type="evidence" value="ECO:0007669"/>
    <property type="project" value="UniProtKB-SubCell"/>
</dbReference>
<protein>
    <recommendedName>
        <fullName evidence="9">X8 domain-containing protein</fullName>
    </recommendedName>
</protein>
<keyword evidence="11" id="KW-1185">Reference proteome</keyword>
<evidence type="ECO:0000256" key="5">
    <source>
        <dbReference type="ARBA" id="ARBA00023136"/>
    </source>
</evidence>